<feature type="transmembrane region" description="Helical" evidence="4">
    <location>
        <begin position="352"/>
        <end position="374"/>
    </location>
</feature>
<comment type="caution">
    <text evidence="5">The sequence shown here is derived from an EMBL/GenBank/DDBJ whole genome shotgun (WGS) entry which is preliminary data.</text>
</comment>
<dbReference type="SMART" id="SM00028">
    <property type="entry name" value="TPR"/>
    <property type="match status" value="6"/>
</dbReference>
<keyword evidence="4" id="KW-0812">Transmembrane</keyword>
<keyword evidence="4" id="KW-0472">Membrane</keyword>
<name>A0A3S0HP95_9BACT</name>
<keyword evidence="4" id="KW-1133">Transmembrane helix</keyword>
<feature type="repeat" description="TPR" evidence="3">
    <location>
        <begin position="71"/>
        <end position="104"/>
    </location>
</feature>
<feature type="transmembrane region" description="Helical" evidence="4">
    <location>
        <begin position="324"/>
        <end position="340"/>
    </location>
</feature>
<feature type="repeat" description="TPR" evidence="3">
    <location>
        <begin position="173"/>
        <end position="206"/>
    </location>
</feature>
<evidence type="ECO:0000313" key="5">
    <source>
        <dbReference type="EMBL" id="RTQ50730.1"/>
    </source>
</evidence>
<dbReference type="Gene3D" id="1.25.40.10">
    <property type="entry name" value="Tetratricopeptide repeat domain"/>
    <property type="match status" value="1"/>
</dbReference>
<feature type="transmembrane region" description="Helical" evidence="4">
    <location>
        <begin position="380"/>
        <end position="398"/>
    </location>
</feature>
<dbReference type="Proteomes" id="UP000282184">
    <property type="component" value="Unassembled WGS sequence"/>
</dbReference>
<proteinExistence type="predicted"/>
<dbReference type="InterPro" id="IPR011990">
    <property type="entry name" value="TPR-like_helical_dom_sf"/>
</dbReference>
<dbReference type="EMBL" id="RXOF01000004">
    <property type="protein sequence ID" value="RTQ50730.1"/>
    <property type="molecule type" value="Genomic_DNA"/>
</dbReference>
<dbReference type="AlphaFoldDB" id="A0A3S0HP95"/>
<dbReference type="InterPro" id="IPR019734">
    <property type="entry name" value="TPR_rpt"/>
</dbReference>
<reference evidence="5 6" key="1">
    <citation type="submission" date="2018-12" db="EMBL/GenBank/DDBJ databases">
        <title>Hymenobacter gummosus sp. nov., isolated from a spring.</title>
        <authorList>
            <person name="Nie L."/>
        </authorList>
    </citation>
    <scope>NUCLEOTIDE SEQUENCE [LARGE SCALE GENOMIC DNA]</scope>
    <source>
        <strain evidence="5 6">KCTC 52166</strain>
    </source>
</reference>
<accession>A0A3S0HP95</accession>
<feature type="transmembrane region" description="Helical" evidence="4">
    <location>
        <begin position="258"/>
        <end position="281"/>
    </location>
</feature>
<keyword evidence="2 3" id="KW-0802">TPR repeat</keyword>
<dbReference type="Pfam" id="PF12895">
    <property type="entry name" value="ANAPC3"/>
    <property type="match status" value="1"/>
</dbReference>
<sequence length="401" mass="45024">MPSYQHINRIHLLLQHKRPQDAEQEARRLLSEEPENAQVLNLLAWALMDQQRLPEAEEAAHQAIAAAPEFDNAYYSLSAVLQRQYRLSEAAEAIDQALALDPQDANYYHVLGLIRFQQGQLQAALRAAEAGLASDPTHVDCLGLRARCLARLGRRDEATADLDEALRQAPGDAGTYADLGWVALERGRAKEAAGHFREALRLRPTMEYAREGLVASLKARFWLYNWFYRFMVWTQTLSSGMRAGLFLGMFFLSRFVPALVPLYLVLVYMSWFAEPIFNSLLRLNRYGRHALSPAATRDSNQFLALLLSGGTLLLTGYFTNLEPLFMLGITGLGLLFPLVGTQRQLLPERRRWSTWFGLALALTGVAAALLTGLGHPWGPMLFMGFIYGTLGYVWLFALSGY</sequence>
<keyword evidence="1" id="KW-0677">Repeat</keyword>
<protein>
    <submittedName>
        <fullName evidence="5">Tetratricopeptide repeat protein</fullName>
    </submittedName>
</protein>
<evidence type="ECO:0000256" key="3">
    <source>
        <dbReference type="PROSITE-ProRule" id="PRU00339"/>
    </source>
</evidence>
<dbReference type="RefSeq" id="WP_126692796.1">
    <property type="nucleotide sequence ID" value="NZ_RXOF01000004.1"/>
</dbReference>
<gene>
    <name evidence="5" type="ORF">EJV47_08865</name>
</gene>
<dbReference type="InterPro" id="IPR050498">
    <property type="entry name" value="Ycf3"/>
</dbReference>
<evidence type="ECO:0000313" key="6">
    <source>
        <dbReference type="Proteomes" id="UP000282184"/>
    </source>
</evidence>
<dbReference type="SUPFAM" id="SSF48452">
    <property type="entry name" value="TPR-like"/>
    <property type="match status" value="1"/>
</dbReference>
<evidence type="ECO:0000256" key="4">
    <source>
        <dbReference type="SAM" id="Phobius"/>
    </source>
</evidence>
<dbReference type="PANTHER" id="PTHR44858:SF1">
    <property type="entry name" value="UDP-N-ACETYLGLUCOSAMINE--PEPTIDE N-ACETYLGLUCOSAMINYLTRANSFERASE SPINDLY-RELATED"/>
    <property type="match status" value="1"/>
</dbReference>
<dbReference type="PROSITE" id="PS50005">
    <property type="entry name" value="TPR"/>
    <property type="match status" value="3"/>
</dbReference>
<evidence type="ECO:0000256" key="1">
    <source>
        <dbReference type="ARBA" id="ARBA00022737"/>
    </source>
</evidence>
<feature type="repeat" description="TPR" evidence="3">
    <location>
        <begin position="105"/>
        <end position="138"/>
    </location>
</feature>
<dbReference type="Pfam" id="PF14559">
    <property type="entry name" value="TPR_19"/>
    <property type="match status" value="1"/>
</dbReference>
<evidence type="ECO:0000256" key="2">
    <source>
        <dbReference type="ARBA" id="ARBA00022803"/>
    </source>
</evidence>
<dbReference type="PANTHER" id="PTHR44858">
    <property type="entry name" value="TETRATRICOPEPTIDE REPEAT PROTEIN 6"/>
    <property type="match status" value="1"/>
</dbReference>
<dbReference type="Pfam" id="PF13374">
    <property type="entry name" value="TPR_10"/>
    <property type="match status" value="1"/>
</dbReference>
<keyword evidence="6" id="KW-1185">Reference proteome</keyword>
<organism evidence="5 6">
    <name type="scientific">Hymenobacter gummosus</name>
    <dbReference type="NCBI Taxonomy" id="1776032"/>
    <lineage>
        <taxon>Bacteria</taxon>
        <taxon>Pseudomonadati</taxon>
        <taxon>Bacteroidota</taxon>
        <taxon>Cytophagia</taxon>
        <taxon>Cytophagales</taxon>
        <taxon>Hymenobacteraceae</taxon>
        <taxon>Hymenobacter</taxon>
    </lineage>
</organism>
<feature type="transmembrane region" description="Helical" evidence="4">
    <location>
        <begin position="302"/>
        <end position="318"/>
    </location>
</feature>
<dbReference type="OrthoDB" id="1489995at2"/>